<keyword evidence="4" id="KW-1185">Reference proteome</keyword>
<proteinExistence type="predicted"/>
<evidence type="ECO:0000313" key="3">
    <source>
        <dbReference type="EMBL" id="CAL4788113.1"/>
    </source>
</evidence>
<evidence type="ECO:0000313" key="4">
    <source>
        <dbReference type="Proteomes" id="UP001152797"/>
    </source>
</evidence>
<reference evidence="3 4" key="2">
    <citation type="submission" date="2024-05" db="EMBL/GenBank/DDBJ databases">
        <authorList>
            <person name="Chen Y."/>
            <person name="Shah S."/>
            <person name="Dougan E. K."/>
            <person name="Thang M."/>
            <person name="Chan C."/>
        </authorList>
    </citation>
    <scope>NUCLEOTIDE SEQUENCE [LARGE SCALE GENOMIC DNA]</scope>
</reference>
<sequence length="166" mass="17458">MATTATMATKATFAAGRPRLDPAQRLEKLMNSAAYGGAVVDDSAAKRSHSAPRALAPRPAPRCQRQPRPVRPAPRPASRSLLKTTEAYRQQQGTTAETLLDVGKKTMTPEKAKAVDRARAKVGCSVAVSAGNARPERPSCASRASSVPTKLFTGTAHCAGPDRGKP</sequence>
<dbReference type="EMBL" id="CAMXCT010002840">
    <property type="protein sequence ID" value="CAI4000801.1"/>
    <property type="molecule type" value="Genomic_DNA"/>
</dbReference>
<protein>
    <submittedName>
        <fullName evidence="2">Uncharacterized protein</fullName>
    </submittedName>
</protein>
<feature type="region of interest" description="Disordered" evidence="1">
    <location>
        <begin position="1"/>
        <end position="20"/>
    </location>
</feature>
<feature type="compositionally biased region" description="Low complexity" evidence="1">
    <location>
        <begin position="1"/>
        <end position="15"/>
    </location>
</feature>
<reference evidence="2" key="1">
    <citation type="submission" date="2022-10" db="EMBL/GenBank/DDBJ databases">
        <authorList>
            <person name="Chen Y."/>
            <person name="Dougan E. K."/>
            <person name="Chan C."/>
            <person name="Rhodes N."/>
            <person name="Thang M."/>
        </authorList>
    </citation>
    <scope>NUCLEOTIDE SEQUENCE</scope>
</reference>
<feature type="region of interest" description="Disordered" evidence="1">
    <location>
        <begin position="41"/>
        <end position="82"/>
    </location>
</feature>
<accession>A0A9P1D0P4</accession>
<dbReference type="Proteomes" id="UP001152797">
    <property type="component" value="Unassembled WGS sequence"/>
</dbReference>
<dbReference type="EMBL" id="CAMXCT030002840">
    <property type="protein sequence ID" value="CAL4788113.1"/>
    <property type="molecule type" value="Genomic_DNA"/>
</dbReference>
<dbReference type="AlphaFoldDB" id="A0A9P1D0P4"/>
<gene>
    <name evidence="2" type="ORF">C1SCF055_LOCUS26892</name>
</gene>
<organism evidence="2">
    <name type="scientific">Cladocopium goreaui</name>
    <dbReference type="NCBI Taxonomy" id="2562237"/>
    <lineage>
        <taxon>Eukaryota</taxon>
        <taxon>Sar</taxon>
        <taxon>Alveolata</taxon>
        <taxon>Dinophyceae</taxon>
        <taxon>Suessiales</taxon>
        <taxon>Symbiodiniaceae</taxon>
        <taxon>Cladocopium</taxon>
    </lineage>
</organism>
<evidence type="ECO:0000313" key="2">
    <source>
        <dbReference type="EMBL" id="CAI4000801.1"/>
    </source>
</evidence>
<dbReference type="OrthoDB" id="433452at2759"/>
<evidence type="ECO:0000256" key="1">
    <source>
        <dbReference type="SAM" id="MobiDB-lite"/>
    </source>
</evidence>
<comment type="caution">
    <text evidence="2">The sequence shown here is derived from an EMBL/GenBank/DDBJ whole genome shotgun (WGS) entry which is preliminary data.</text>
</comment>
<feature type="compositionally biased region" description="Low complexity" evidence="1">
    <location>
        <begin position="51"/>
        <end position="67"/>
    </location>
</feature>
<dbReference type="EMBL" id="CAMXCT020002840">
    <property type="protein sequence ID" value="CAL1154176.1"/>
    <property type="molecule type" value="Genomic_DNA"/>
</dbReference>
<name>A0A9P1D0P4_9DINO</name>